<protein>
    <submittedName>
        <fullName evidence="2">DUF4428 domain-containing protein</fullName>
    </submittedName>
</protein>
<organism evidence="2 3">
    <name type="scientific">Blautia intestinihominis</name>
    <dbReference type="NCBI Taxonomy" id="3133152"/>
    <lineage>
        <taxon>Bacteria</taxon>
        <taxon>Bacillati</taxon>
        <taxon>Bacillota</taxon>
        <taxon>Clostridia</taxon>
        <taxon>Lachnospirales</taxon>
        <taxon>Lachnospiraceae</taxon>
        <taxon>Blautia</taxon>
    </lineage>
</organism>
<dbReference type="InterPro" id="IPR027872">
    <property type="entry name" value="DUF4428"/>
</dbReference>
<sequence>MGLFDKKNCDICGDKIGLLGNRKLDNGNLCKNCAGKLSPWFEERRHSTVEDIKRQLAYREENKNAVRNFSVTREFSADRYHVFIDDNKGMFAVAFNMSEQNNPDIVPLSAITSCRMEIDEDREEEEYTDQDGETRSYVPPRYTYSYDYKIKLSVNTPWFDDMDFQLNTFSVKDQERAKMMKYEQLGNQIVSALTGVPTSAYGGMMNQGYPQQGGMMNQGYPQQGTTAPNMSRQMTADEWVCSCGATNTGLFCEYCGTPKP</sequence>
<evidence type="ECO:0000259" key="1">
    <source>
        <dbReference type="Pfam" id="PF14471"/>
    </source>
</evidence>
<feature type="domain" description="DUF4428" evidence="1">
    <location>
        <begin position="8"/>
        <end position="55"/>
    </location>
</feature>
<dbReference type="Proteomes" id="UP001446032">
    <property type="component" value="Unassembled WGS sequence"/>
</dbReference>
<keyword evidence="3" id="KW-1185">Reference proteome</keyword>
<name>A0ABV1AKN6_9FIRM</name>
<evidence type="ECO:0000313" key="3">
    <source>
        <dbReference type="Proteomes" id="UP001446032"/>
    </source>
</evidence>
<comment type="caution">
    <text evidence="2">The sequence shown here is derived from an EMBL/GenBank/DDBJ whole genome shotgun (WGS) entry which is preliminary data.</text>
</comment>
<dbReference type="RefSeq" id="WP_291579762.1">
    <property type="nucleotide sequence ID" value="NZ_JBBMEI010000021.1"/>
</dbReference>
<accession>A0ABV1AKN6</accession>
<proteinExistence type="predicted"/>
<reference evidence="2 3" key="1">
    <citation type="submission" date="2024-03" db="EMBL/GenBank/DDBJ databases">
        <title>Human intestinal bacterial collection.</title>
        <authorList>
            <person name="Pauvert C."/>
            <person name="Hitch T.C.A."/>
            <person name="Clavel T."/>
        </authorList>
    </citation>
    <scope>NUCLEOTIDE SEQUENCE [LARGE SCALE GENOMIC DNA]</scope>
    <source>
        <strain evidence="2 3">CLA-AA-H95</strain>
    </source>
</reference>
<dbReference type="EMBL" id="JBBMEI010000021">
    <property type="protein sequence ID" value="MEQ2358301.1"/>
    <property type="molecule type" value="Genomic_DNA"/>
</dbReference>
<dbReference type="Pfam" id="PF14471">
    <property type="entry name" value="DUF4428"/>
    <property type="match status" value="1"/>
</dbReference>
<evidence type="ECO:0000313" key="2">
    <source>
        <dbReference type="EMBL" id="MEQ2358301.1"/>
    </source>
</evidence>
<gene>
    <name evidence="2" type="ORF">WMO75_08145</name>
</gene>